<dbReference type="PANTHER" id="PTHR33841">
    <property type="entry name" value="DNA METHYLTRANSFERASE YEEA-RELATED"/>
    <property type="match status" value="1"/>
</dbReference>
<keyword evidence="7" id="KW-0540">Nuclease</keyword>
<dbReference type="InterPro" id="IPR029063">
    <property type="entry name" value="SAM-dependent_MTases_sf"/>
</dbReference>
<gene>
    <name evidence="7" type="ORF">BAMA_19345</name>
</gene>
<evidence type="ECO:0000259" key="6">
    <source>
        <dbReference type="Pfam" id="PF07669"/>
    </source>
</evidence>
<evidence type="ECO:0000256" key="4">
    <source>
        <dbReference type="ARBA" id="ARBA00022691"/>
    </source>
</evidence>
<reference evidence="7 8" key="1">
    <citation type="submission" date="2014-06" db="EMBL/GenBank/DDBJ databases">
        <title>Draft genome sequence of Bacillus manliponensis JCM 15802 (MCCC 1A00708).</title>
        <authorList>
            <person name="Lai Q."/>
            <person name="Liu Y."/>
            <person name="Shao Z."/>
        </authorList>
    </citation>
    <scope>NUCLEOTIDE SEQUENCE [LARGE SCALE GENOMIC DNA]</scope>
    <source>
        <strain evidence="7 8">JCM 15802</strain>
    </source>
</reference>
<dbReference type="GO" id="GO:0009007">
    <property type="term" value="F:site-specific DNA-methyltransferase (adenine-specific) activity"/>
    <property type="evidence" value="ECO:0007669"/>
    <property type="project" value="UniProtKB-EC"/>
</dbReference>
<protein>
    <recommendedName>
        <fullName evidence="1">site-specific DNA-methyltransferase (adenine-specific)</fullName>
        <ecNumber evidence="1">2.1.1.72</ecNumber>
    </recommendedName>
</protein>
<dbReference type="GO" id="GO:0004519">
    <property type="term" value="F:endonuclease activity"/>
    <property type="evidence" value="ECO:0007669"/>
    <property type="project" value="UniProtKB-KW"/>
</dbReference>
<comment type="caution">
    <text evidence="7">The sequence shown here is derived from an EMBL/GenBank/DDBJ whole genome shotgun (WGS) entry which is preliminary data.</text>
</comment>
<dbReference type="eggNOG" id="COG0827">
    <property type="taxonomic scope" value="Bacteria"/>
</dbReference>
<dbReference type="GO" id="GO:0032259">
    <property type="term" value="P:methylation"/>
    <property type="evidence" value="ECO:0007669"/>
    <property type="project" value="UniProtKB-KW"/>
</dbReference>
<dbReference type="PRINTS" id="PR00507">
    <property type="entry name" value="N12N6MTFRASE"/>
</dbReference>
<keyword evidence="7" id="KW-0255">Endonuclease</keyword>
<dbReference type="InterPro" id="IPR047939">
    <property type="entry name" value="BREX_1_PglX"/>
</dbReference>
<dbReference type="NCBIfam" id="NF033452">
    <property type="entry name" value="BREX_1_MTaseX"/>
    <property type="match status" value="1"/>
</dbReference>
<dbReference type="InterPro" id="IPR002052">
    <property type="entry name" value="DNA_methylase_N6_adenine_CS"/>
</dbReference>
<sequence>MDKSAIKNFATTARTKLIENVKQKAYGLGITEKEIVEPEMYQGGFRIGERTFKEYQKKHYNKLVVKIREKGYKQVVEEVAYTWFNRLIAIRFMEVNEYLPIGVRVLSSAQEGKVEPDVVSQVTTYVEDLELDINLVYELQDANNTEELFKYILVKQCNKLNEILPDMFEQIEDYTELLLPDNLLQEGSVLRDLVTMVPEDDWKEQVEIIGWLYQEYISEKKAVVDKIVKKGGKVSKENIPAKTQIFTPDWIVKYMVENSLGKMWVDSYADTEIKQTWKYFLNEAEQDESVKEKLKAANSLELSPEEIKFLDPCMGSGHILVYAFDVLFQMYKEAGYIERDIPRYIIEKNLYGIDIDERAVQLAYFSILMKARSYNRRIFRHKLRPNLVAIKGSNTISNEAMNYLINGGTTETVQEIKSDEVEYLLQTFNDAEEYGSILEIKEIDFQTIENRLEELKYNENIDDMFSLNYRDSILEYMPSLIKQAKLLCGKYDIIITNPPYMSSSDMNLKLAKYVQEHYPNSKKDMSTVFMERAQSLSKKNGYFGMINIPTWMNLSSYEKLRLGLLKSSCIVSLLHLGRGVFGSDFGSVSFVFRNEQCEDYVSHFVKMFEKKSSVENNEEKQKRLFNSNNHYFQKQSNFFLIEGAPIAYDADQSILDIYEREKKIGDIASPKQGLATGSNDTFVRLWFEVCKGKIGFHRTSRTDAESSKLRWFPYNKGGEFRKYYGNNYHVVNWENDGEEIRNFKNDKGKLRSRPQNMNYYFKECITWSKVTIGGFSTRYVPNGFIFDVAGCSIFCKEEEILYLLGLTNSKVAEKILSFLSPTVNYEVGHISNIPIVYSEIEAISEMVKVNLELAREDWDFDELSWDFKEHPFITFKSQDLKLQSTFCRWDEILKMRFEKFRLTQEKLNKVFLELYGVNSTSEYNVNDSEVTLRKANFDVDIHSFISYSVGCMFGRYSLDVKGLVNSGEIILEDKYSTFKYDEDNIIPITDDDYFEDDIVSRFIEFLIISFGKESLEENLDFISEGIGRKSTETSRQAIRRYFISEFFGKHVQKYTINTQKRPIYWLFDSGKQDGFKALIYMHRYDESTIAQVRTDYLHTLQRKYEAEMNRQDMIIDGDGSSREKTEAKKKKEKLQKQLLECIEYDQVIAHVANQRIGIDLDDGVKVNYMKFQNIEVPQGEGKKPLKANLLANIKL</sequence>
<organism evidence="7 8">
    <name type="scientific">Bacillus manliponensis</name>
    <dbReference type="NCBI Taxonomy" id="574376"/>
    <lineage>
        <taxon>Bacteria</taxon>
        <taxon>Bacillati</taxon>
        <taxon>Bacillota</taxon>
        <taxon>Bacilli</taxon>
        <taxon>Bacillales</taxon>
        <taxon>Bacillaceae</taxon>
        <taxon>Bacillus</taxon>
        <taxon>Bacillus cereus group</taxon>
    </lineage>
</organism>
<dbReference type="EMBL" id="JOTN01000005">
    <property type="protein sequence ID" value="KEK19924.1"/>
    <property type="molecule type" value="Genomic_DNA"/>
</dbReference>
<dbReference type="GO" id="GO:0003676">
    <property type="term" value="F:nucleic acid binding"/>
    <property type="evidence" value="ECO:0007669"/>
    <property type="project" value="InterPro"/>
</dbReference>
<dbReference type="SUPFAM" id="SSF53335">
    <property type="entry name" value="S-adenosyl-L-methionine-dependent methyltransferases"/>
    <property type="match status" value="1"/>
</dbReference>
<name>A0A073JY74_9BACI</name>
<dbReference type="Gene3D" id="3.40.50.150">
    <property type="entry name" value="Vaccinia Virus protein VP39"/>
    <property type="match status" value="1"/>
</dbReference>
<proteinExistence type="predicted"/>
<keyword evidence="8" id="KW-1185">Reference proteome</keyword>
<keyword evidence="4" id="KW-0949">S-adenosyl-L-methionine</keyword>
<dbReference type="STRING" id="574376.BAMA_19345"/>
<dbReference type="EC" id="2.1.1.72" evidence="1"/>
<evidence type="ECO:0000256" key="1">
    <source>
        <dbReference type="ARBA" id="ARBA00011900"/>
    </source>
</evidence>
<dbReference type="Proteomes" id="UP000027822">
    <property type="component" value="Unassembled WGS sequence"/>
</dbReference>
<dbReference type="eggNOG" id="COG1002">
    <property type="taxonomic scope" value="Bacteria"/>
</dbReference>
<dbReference type="RefSeq" id="WP_034638127.1">
    <property type="nucleotide sequence ID" value="NZ_CBCSJC010000007.1"/>
</dbReference>
<evidence type="ECO:0000256" key="3">
    <source>
        <dbReference type="ARBA" id="ARBA00022679"/>
    </source>
</evidence>
<evidence type="ECO:0000313" key="7">
    <source>
        <dbReference type="EMBL" id="KEK19924.1"/>
    </source>
</evidence>
<evidence type="ECO:0000256" key="2">
    <source>
        <dbReference type="ARBA" id="ARBA00022603"/>
    </source>
</evidence>
<keyword evidence="2" id="KW-0489">Methyltransferase</keyword>
<dbReference type="AlphaFoldDB" id="A0A073JY74"/>
<keyword evidence="3" id="KW-0808">Transferase</keyword>
<dbReference type="PANTHER" id="PTHR33841:SF1">
    <property type="entry name" value="DNA METHYLTRANSFERASE A"/>
    <property type="match status" value="1"/>
</dbReference>
<keyword evidence="7" id="KW-0378">Hydrolase</keyword>
<dbReference type="Pfam" id="PF07669">
    <property type="entry name" value="Eco57I"/>
    <property type="match status" value="1"/>
</dbReference>
<dbReference type="OrthoDB" id="32195at2"/>
<comment type="catalytic activity">
    <reaction evidence="5">
        <text>a 2'-deoxyadenosine in DNA + S-adenosyl-L-methionine = an N(6)-methyl-2'-deoxyadenosine in DNA + S-adenosyl-L-homocysteine + H(+)</text>
        <dbReference type="Rhea" id="RHEA:15197"/>
        <dbReference type="Rhea" id="RHEA-COMP:12418"/>
        <dbReference type="Rhea" id="RHEA-COMP:12419"/>
        <dbReference type="ChEBI" id="CHEBI:15378"/>
        <dbReference type="ChEBI" id="CHEBI:57856"/>
        <dbReference type="ChEBI" id="CHEBI:59789"/>
        <dbReference type="ChEBI" id="CHEBI:90615"/>
        <dbReference type="ChEBI" id="CHEBI:90616"/>
        <dbReference type="EC" id="2.1.1.72"/>
    </reaction>
</comment>
<accession>A0A073JY74</accession>
<dbReference type="InterPro" id="IPR050953">
    <property type="entry name" value="N4_N6_ade-DNA_methylase"/>
</dbReference>
<evidence type="ECO:0000256" key="5">
    <source>
        <dbReference type="ARBA" id="ARBA00047942"/>
    </source>
</evidence>
<feature type="domain" description="Type II methyltransferase M.TaqI-like" evidence="6">
    <location>
        <begin position="348"/>
        <end position="581"/>
    </location>
</feature>
<dbReference type="InterPro" id="IPR011639">
    <property type="entry name" value="MethylTrfase_TaqI-like_dom"/>
</dbReference>
<evidence type="ECO:0000313" key="8">
    <source>
        <dbReference type="Proteomes" id="UP000027822"/>
    </source>
</evidence>
<dbReference type="GO" id="GO:0006304">
    <property type="term" value="P:DNA modification"/>
    <property type="evidence" value="ECO:0007669"/>
    <property type="project" value="InterPro"/>
</dbReference>
<dbReference type="PROSITE" id="PS00092">
    <property type="entry name" value="N6_MTASE"/>
    <property type="match status" value="1"/>
</dbReference>